<keyword evidence="1" id="KW-0418">Kinase</keyword>
<gene>
    <name evidence="1" type="ORF">H9851_01930</name>
</gene>
<proteinExistence type="predicted"/>
<organism evidence="1 2">
    <name type="scientific">Candidatus Borkfalkia faecavium</name>
    <dbReference type="NCBI Taxonomy" id="2838508"/>
    <lineage>
        <taxon>Bacteria</taxon>
        <taxon>Bacillati</taxon>
        <taxon>Bacillota</taxon>
        <taxon>Clostridia</taxon>
        <taxon>Christensenellales</taxon>
        <taxon>Christensenellaceae</taxon>
        <taxon>Candidatus Borkfalkia</taxon>
    </lineage>
</organism>
<dbReference type="InterPro" id="IPR027417">
    <property type="entry name" value="P-loop_NTPase"/>
</dbReference>
<accession>A0A9D2AUW9</accession>
<dbReference type="SUPFAM" id="SSF52540">
    <property type="entry name" value="P-loop containing nucleoside triphosphate hydrolases"/>
    <property type="match status" value="1"/>
</dbReference>
<dbReference type="EMBL" id="DXEW01000007">
    <property type="protein sequence ID" value="HIX50019.1"/>
    <property type="molecule type" value="Genomic_DNA"/>
</dbReference>
<dbReference type="Gene3D" id="3.40.50.300">
    <property type="entry name" value="P-loop containing nucleotide triphosphate hydrolases"/>
    <property type="match status" value="1"/>
</dbReference>
<reference evidence="1" key="2">
    <citation type="submission" date="2021-04" db="EMBL/GenBank/DDBJ databases">
        <authorList>
            <person name="Gilroy R."/>
        </authorList>
    </citation>
    <scope>NUCLEOTIDE SEQUENCE</scope>
    <source>
        <strain evidence="1">2189</strain>
    </source>
</reference>
<dbReference type="Proteomes" id="UP000886847">
    <property type="component" value="Unassembled WGS sequence"/>
</dbReference>
<protein>
    <submittedName>
        <fullName evidence="1">Cytidylate kinase family protein</fullName>
    </submittedName>
</protein>
<dbReference type="Pfam" id="PF13189">
    <property type="entry name" value="Cytidylate_kin2"/>
    <property type="match status" value="1"/>
</dbReference>
<keyword evidence="1" id="KW-0808">Transferase</keyword>
<sequence length="274" mass="30041">MQENKSVKISLAGDLGSGKSTVGAILAEKLHAAVYSTGTIQRKIAEEMGMTTLQLNQYMETHPEIDGKIDDGLRALEHSPENIIIDSRMAWHFVPSSFAVYMAADARVAAERILKAGRSSEPFASVEEAMRSIADRRASEAARYFQLYGVHIKDLENYDYVVDTSYITPEEAAAHILAHYQSFLRGENFPRYELSALRLFPGGEEEGQPAFFEADGFYYLARGMRAAAEEVAAGKPLVACVQAAAGEPCSRAQLAAWQARTGVRYPALPRGLGE</sequence>
<name>A0A9D2AUW9_9FIRM</name>
<evidence type="ECO:0000313" key="1">
    <source>
        <dbReference type="EMBL" id="HIX50019.1"/>
    </source>
</evidence>
<reference evidence="1" key="1">
    <citation type="journal article" date="2021" name="PeerJ">
        <title>Extensive microbial diversity within the chicken gut microbiome revealed by metagenomics and culture.</title>
        <authorList>
            <person name="Gilroy R."/>
            <person name="Ravi A."/>
            <person name="Getino M."/>
            <person name="Pursley I."/>
            <person name="Horton D.L."/>
            <person name="Alikhan N.F."/>
            <person name="Baker D."/>
            <person name="Gharbi K."/>
            <person name="Hall N."/>
            <person name="Watson M."/>
            <person name="Adriaenssens E.M."/>
            <person name="Foster-Nyarko E."/>
            <person name="Jarju S."/>
            <person name="Secka A."/>
            <person name="Antonio M."/>
            <person name="Oren A."/>
            <person name="Chaudhuri R.R."/>
            <person name="La Ragione R."/>
            <person name="Hildebrand F."/>
            <person name="Pallen M.J."/>
        </authorList>
    </citation>
    <scope>NUCLEOTIDE SEQUENCE</scope>
    <source>
        <strain evidence="1">2189</strain>
    </source>
</reference>
<dbReference type="GO" id="GO:0016301">
    <property type="term" value="F:kinase activity"/>
    <property type="evidence" value="ECO:0007669"/>
    <property type="project" value="UniProtKB-KW"/>
</dbReference>
<dbReference type="AlphaFoldDB" id="A0A9D2AUW9"/>
<evidence type="ECO:0000313" key="2">
    <source>
        <dbReference type="Proteomes" id="UP000886847"/>
    </source>
</evidence>
<comment type="caution">
    <text evidence="1">The sequence shown here is derived from an EMBL/GenBank/DDBJ whole genome shotgun (WGS) entry which is preliminary data.</text>
</comment>